<dbReference type="AlphaFoldDB" id="A0A0G4P151"/>
<gene>
    <name evidence="1" type="ORF">PCAMFM013_S003g000833</name>
</gene>
<reference evidence="1 2" key="1">
    <citation type="journal article" date="2014" name="Nat. Commun.">
        <title>Multiple recent horizontal transfers of a large genomic region in cheese making fungi.</title>
        <authorList>
            <person name="Cheeseman K."/>
            <person name="Ropars J."/>
            <person name="Renault P."/>
            <person name="Dupont J."/>
            <person name="Gouzy J."/>
            <person name="Branca A."/>
            <person name="Abraham A.L."/>
            <person name="Ceppi M."/>
            <person name="Conseiller E."/>
            <person name="Debuchy R."/>
            <person name="Malagnac F."/>
            <person name="Goarin A."/>
            <person name="Silar P."/>
            <person name="Lacoste S."/>
            <person name="Sallet E."/>
            <person name="Bensimon A."/>
            <person name="Giraud T."/>
            <person name="Brygoo Y."/>
        </authorList>
    </citation>
    <scope>NUCLEOTIDE SEQUENCE [LARGE SCALE GENOMIC DNA]</scope>
    <source>
        <strain evidence="2">FM 013</strain>
    </source>
</reference>
<organism evidence="1 2">
    <name type="scientific">Penicillium camemberti (strain FM 013)</name>
    <dbReference type="NCBI Taxonomy" id="1429867"/>
    <lineage>
        <taxon>Eukaryota</taxon>
        <taxon>Fungi</taxon>
        <taxon>Dikarya</taxon>
        <taxon>Ascomycota</taxon>
        <taxon>Pezizomycotina</taxon>
        <taxon>Eurotiomycetes</taxon>
        <taxon>Eurotiomycetidae</taxon>
        <taxon>Eurotiales</taxon>
        <taxon>Aspergillaceae</taxon>
        <taxon>Penicillium</taxon>
    </lineage>
</organism>
<protein>
    <submittedName>
        <fullName evidence="1">Str. FM013</fullName>
    </submittedName>
</protein>
<name>A0A0G4P151_PENC3</name>
<sequence length="168" mass="19173">MFLPLEDNQGDILETFKSYQSIARPNFLDMYMALDGTVLFRDYYAKLIIDDRTLKTGLGLWVEFATNGIYKKAYRAQIMMEEFAHFYREIGPGNQVPIEEILEDEPVDMRRGLVEIYRGGEVDLVDDYAPGFLEAEEQGNGLAIGYDLEQILANDGHPLTIKDHGSDH</sequence>
<accession>A0A0G4P151</accession>
<dbReference type="Proteomes" id="UP000053732">
    <property type="component" value="Unassembled WGS sequence"/>
</dbReference>
<evidence type="ECO:0000313" key="1">
    <source>
        <dbReference type="EMBL" id="CRL20041.1"/>
    </source>
</evidence>
<evidence type="ECO:0000313" key="2">
    <source>
        <dbReference type="Proteomes" id="UP000053732"/>
    </source>
</evidence>
<dbReference type="STRING" id="1429867.A0A0G4P151"/>
<keyword evidence="2" id="KW-1185">Reference proteome</keyword>
<proteinExistence type="predicted"/>
<dbReference type="EMBL" id="HG793136">
    <property type="protein sequence ID" value="CRL20041.1"/>
    <property type="molecule type" value="Genomic_DNA"/>
</dbReference>